<reference evidence="1 2" key="2">
    <citation type="submission" date="2007-09" db="EMBL/GenBank/DDBJ databases">
        <authorList>
            <person name="Fulton L."/>
            <person name="Clifton S."/>
            <person name="Fulton B."/>
            <person name="Xu J."/>
            <person name="Minx P."/>
            <person name="Pepin K.H."/>
            <person name="Johnson M."/>
            <person name="Thiruvilangam P."/>
            <person name="Bhonagiri V."/>
            <person name="Nash W.E."/>
            <person name="Mardis E.R."/>
            <person name="Wilson R.K."/>
        </authorList>
    </citation>
    <scope>NUCLEOTIDE SEQUENCE [LARGE SCALE GENOMIC DNA]</scope>
    <source>
        <strain evidence="1 2">M21/2</strain>
    </source>
</reference>
<accession>A8S9W0</accession>
<protein>
    <submittedName>
        <fullName evidence="1">Uncharacterized protein</fullName>
    </submittedName>
</protein>
<organism evidence="1 2">
    <name type="scientific">Faecalibacterium prausnitzii M21/2</name>
    <dbReference type="NCBI Taxonomy" id="411485"/>
    <lineage>
        <taxon>Bacteria</taxon>
        <taxon>Bacillati</taxon>
        <taxon>Bacillota</taxon>
        <taxon>Clostridia</taxon>
        <taxon>Eubacteriales</taxon>
        <taxon>Oscillospiraceae</taxon>
        <taxon>Faecalibacterium</taxon>
    </lineage>
</organism>
<dbReference type="EMBL" id="ABED02000023">
    <property type="protein sequence ID" value="EDP22121.1"/>
    <property type="molecule type" value="Genomic_DNA"/>
</dbReference>
<gene>
    <name evidence="1" type="ORF">FAEPRAM212_01155</name>
</gene>
<name>A8S9W0_9FIRM</name>
<dbReference type="AlphaFoldDB" id="A8S9W0"/>
<dbReference type="HOGENOM" id="CLU_3343884_0_0_9"/>
<evidence type="ECO:0000313" key="2">
    <source>
        <dbReference type="Proteomes" id="UP000005945"/>
    </source>
</evidence>
<reference evidence="1 2" key="1">
    <citation type="submission" date="2007-09" db="EMBL/GenBank/DDBJ databases">
        <title>Draft genome sequence of Faecalibacterium prausnitzii M21/2.</title>
        <authorList>
            <person name="Sudarsanam P."/>
            <person name="Ley R."/>
            <person name="Guruge J."/>
            <person name="Turnbaugh P.J."/>
            <person name="Mahowald M."/>
            <person name="Liep D."/>
            <person name="Gordon J."/>
        </authorList>
    </citation>
    <scope>NUCLEOTIDE SEQUENCE [LARGE SCALE GENOMIC DNA]</scope>
    <source>
        <strain evidence="1 2">M21/2</strain>
    </source>
</reference>
<evidence type="ECO:0000313" key="1">
    <source>
        <dbReference type="EMBL" id="EDP22121.1"/>
    </source>
</evidence>
<dbReference type="Proteomes" id="UP000005945">
    <property type="component" value="Unassembled WGS sequence"/>
</dbReference>
<proteinExistence type="predicted"/>
<sequence>MGQNGPLKKPSELRAEIRKSLPVNFFGAGVADLCAIF</sequence>
<comment type="caution">
    <text evidence="1">The sequence shown here is derived from an EMBL/GenBank/DDBJ whole genome shotgun (WGS) entry which is preliminary data.</text>
</comment>